<dbReference type="PANTHER" id="PTHR32282">
    <property type="entry name" value="BINDING PROTEIN TRANSPEPTIDASE, PUTATIVE-RELATED"/>
    <property type="match status" value="1"/>
</dbReference>
<evidence type="ECO:0000256" key="8">
    <source>
        <dbReference type="ARBA" id="ARBA00049902"/>
    </source>
</evidence>
<feature type="non-terminal residue" evidence="12">
    <location>
        <position position="1"/>
    </location>
</feature>
<dbReference type="InterPro" id="IPR023346">
    <property type="entry name" value="Lysozyme-like_dom_sf"/>
</dbReference>
<sequence length="671" mass="73122">ALLANIKSHRIVEGGSTLTQQYIKNTIGEKDKTLARKLKEAILSYRLEKKYSKEEILEAYLNTIYFGQGAYGIEAAAQVFFGKKASEMTVAEGALLAGLTKSPLEFSPYNNPDKAFYRQAVVLNKMAKLGFITNEQAEAAKIEHLTLVPKKEEVVLAPYFVEHVKQELIQEYGVEKVFTGGLHIYTTLDIRAQKNAENAIATTLNRKKDPEAALISICPQNGHILAMVGGRDFKDVKYNLAVQGKRQPGSSFKMFVLVTALEQGYGPNDRFNSASPQVIKISPNPKDDPWKVRNCEGSGHGMMTLRDGSVNSVNTVYANVTMKVGAENIIKTAAKMGIKTPLDPYPSIGIGGLTIGVSPLEMASAYGTLANGGVHVEPFAITKIVDFDGTVIRQAKPEGKQVIDENIAYQASDILRGVVERGTATRARIGRPVAGKTGTNQLYRDAWFVGYTPTLVTAVWMGHPEAQISMYNVHGRRGFGGIIPATIWAKHMRSMVKGTPVLDFPKADWSKNGKGRSFNAASWISRTKSLLEEKKEEIKNKFFQEAQEEGEEVGQQGEPPSAQFESGASKPKKPKPAKKSKPEHGANIISQPEIAYQPSPSSLPVAQPFTAPAPQPSTKPQPIPVTPQPETPPSNPAPVTSEPPSGNTGDNDDDNSSGRPRIPSLPRRHLQ</sequence>
<dbReference type="InterPro" id="IPR001460">
    <property type="entry name" value="PCN-bd_Tpept"/>
</dbReference>
<evidence type="ECO:0000313" key="12">
    <source>
        <dbReference type="EMBL" id="OFW31722.1"/>
    </source>
</evidence>
<evidence type="ECO:0000256" key="2">
    <source>
        <dbReference type="ARBA" id="ARBA00022670"/>
    </source>
</evidence>
<keyword evidence="6" id="KW-0511">Multifunctional enzyme</keyword>
<evidence type="ECO:0000259" key="10">
    <source>
        <dbReference type="Pfam" id="PF00905"/>
    </source>
</evidence>
<dbReference type="InterPro" id="IPR050396">
    <property type="entry name" value="Glycosyltr_51/Transpeptidase"/>
</dbReference>
<evidence type="ECO:0000259" key="11">
    <source>
        <dbReference type="Pfam" id="PF00912"/>
    </source>
</evidence>
<dbReference type="SUPFAM" id="SSF53955">
    <property type="entry name" value="Lysozyme-like"/>
    <property type="match status" value="1"/>
</dbReference>
<dbReference type="InterPro" id="IPR012338">
    <property type="entry name" value="Beta-lactam/transpept-like"/>
</dbReference>
<protein>
    <submittedName>
        <fullName evidence="12">Uncharacterized protein</fullName>
    </submittedName>
</protein>
<dbReference type="InterPro" id="IPR001264">
    <property type="entry name" value="Glyco_trans_51"/>
</dbReference>
<evidence type="ECO:0000256" key="4">
    <source>
        <dbReference type="ARBA" id="ARBA00022679"/>
    </source>
</evidence>
<reference evidence="12 13" key="1">
    <citation type="journal article" date="2016" name="Nat. Commun.">
        <title>Thousands of microbial genomes shed light on interconnected biogeochemical processes in an aquifer system.</title>
        <authorList>
            <person name="Anantharaman K."/>
            <person name="Brown C.T."/>
            <person name="Hug L.A."/>
            <person name="Sharon I."/>
            <person name="Castelle C.J."/>
            <person name="Probst A.J."/>
            <person name="Thomas B.C."/>
            <person name="Singh A."/>
            <person name="Wilkins M.J."/>
            <person name="Karaoz U."/>
            <person name="Brodie E.L."/>
            <person name="Williams K.H."/>
            <person name="Hubbard S.S."/>
            <person name="Banfield J.F."/>
        </authorList>
    </citation>
    <scope>NUCLEOTIDE SEQUENCE [LARGE SCALE GENOMIC DNA]</scope>
</reference>
<feature type="compositionally biased region" description="Basic residues" evidence="9">
    <location>
        <begin position="570"/>
        <end position="581"/>
    </location>
</feature>
<proteinExistence type="predicted"/>
<feature type="compositionally biased region" description="Pro residues" evidence="9">
    <location>
        <begin position="611"/>
        <end position="636"/>
    </location>
</feature>
<dbReference type="Proteomes" id="UP000178086">
    <property type="component" value="Unassembled WGS sequence"/>
</dbReference>
<evidence type="ECO:0000256" key="5">
    <source>
        <dbReference type="ARBA" id="ARBA00022801"/>
    </source>
</evidence>
<dbReference type="NCBIfam" id="TIGR02074">
    <property type="entry name" value="PBP_1a_fam"/>
    <property type="match status" value="1"/>
</dbReference>
<dbReference type="GO" id="GO:0009252">
    <property type="term" value="P:peptidoglycan biosynthetic process"/>
    <property type="evidence" value="ECO:0007669"/>
    <property type="project" value="TreeGrafter"/>
</dbReference>
<dbReference type="GO" id="GO:0030288">
    <property type="term" value="C:outer membrane-bounded periplasmic space"/>
    <property type="evidence" value="ECO:0007669"/>
    <property type="project" value="TreeGrafter"/>
</dbReference>
<dbReference type="EMBL" id="MELI01000114">
    <property type="protein sequence ID" value="OFW31722.1"/>
    <property type="molecule type" value="Genomic_DNA"/>
</dbReference>
<evidence type="ECO:0000313" key="13">
    <source>
        <dbReference type="Proteomes" id="UP000178086"/>
    </source>
</evidence>
<evidence type="ECO:0000256" key="9">
    <source>
        <dbReference type="SAM" id="MobiDB-lite"/>
    </source>
</evidence>
<dbReference type="PANTHER" id="PTHR32282:SF33">
    <property type="entry name" value="PEPTIDOGLYCAN GLYCOSYLTRANSFERASE"/>
    <property type="match status" value="1"/>
</dbReference>
<organism evidence="12 13">
    <name type="scientific">Candidatus Aquicultor primus</name>
    <dbReference type="NCBI Taxonomy" id="1797195"/>
    <lineage>
        <taxon>Bacteria</taxon>
        <taxon>Bacillati</taxon>
        <taxon>Actinomycetota</taxon>
        <taxon>Candidatus Aquicultoria</taxon>
        <taxon>Candidatus Aquicultorales</taxon>
        <taxon>Candidatus Aquicultoraceae</taxon>
        <taxon>Candidatus Aquicultor</taxon>
    </lineage>
</organism>
<dbReference type="GO" id="GO:0008658">
    <property type="term" value="F:penicillin binding"/>
    <property type="evidence" value="ECO:0007669"/>
    <property type="project" value="InterPro"/>
</dbReference>
<keyword evidence="2" id="KW-0645">Protease</keyword>
<accession>A0A1F2UFD1</accession>
<keyword evidence="4" id="KW-0808">Transferase</keyword>
<feature type="domain" description="Penicillin-binding protein transpeptidase" evidence="10">
    <location>
        <begin position="219"/>
        <end position="455"/>
    </location>
</feature>
<dbReference type="SUPFAM" id="SSF56601">
    <property type="entry name" value="beta-lactamase/transpeptidase-like"/>
    <property type="match status" value="1"/>
</dbReference>
<evidence type="ECO:0000256" key="3">
    <source>
        <dbReference type="ARBA" id="ARBA00022676"/>
    </source>
</evidence>
<comment type="catalytic activity">
    <reaction evidence="8">
        <text>[GlcNAc-(1-&gt;4)-Mur2Ac(oyl-L-Ala-gamma-D-Glu-L-Lys-D-Ala-D-Ala)](n)-di-trans,octa-cis-undecaprenyl diphosphate + beta-D-GlcNAc-(1-&gt;4)-Mur2Ac(oyl-L-Ala-gamma-D-Glu-L-Lys-D-Ala-D-Ala)-di-trans,octa-cis-undecaprenyl diphosphate = [GlcNAc-(1-&gt;4)-Mur2Ac(oyl-L-Ala-gamma-D-Glu-L-Lys-D-Ala-D-Ala)](n+1)-di-trans,octa-cis-undecaprenyl diphosphate + di-trans,octa-cis-undecaprenyl diphosphate + H(+)</text>
        <dbReference type="Rhea" id="RHEA:23708"/>
        <dbReference type="Rhea" id="RHEA-COMP:9602"/>
        <dbReference type="Rhea" id="RHEA-COMP:9603"/>
        <dbReference type="ChEBI" id="CHEBI:15378"/>
        <dbReference type="ChEBI" id="CHEBI:58405"/>
        <dbReference type="ChEBI" id="CHEBI:60033"/>
        <dbReference type="ChEBI" id="CHEBI:78435"/>
        <dbReference type="EC" id="2.4.99.28"/>
    </reaction>
</comment>
<evidence type="ECO:0000256" key="6">
    <source>
        <dbReference type="ARBA" id="ARBA00023268"/>
    </source>
</evidence>
<evidence type="ECO:0000256" key="7">
    <source>
        <dbReference type="ARBA" id="ARBA00034000"/>
    </source>
</evidence>
<evidence type="ECO:0000256" key="1">
    <source>
        <dbReference type="ARBA" id="ARBA00022645"/>
    </source>
</evidence>
<dbReference type="Gene3D" id="3.40.710.10">
    <property type="entry name" value="DD-peptidase/beta-lactamase superfamily"/>
    <property type="match status" value="1"/>
</dbReference>
<dbReference type="InterPro" id="IPR036950">
    <property type="entry name" value="PBP_transglycosylase"/>
</dbReference>
<keyword evidence="1" id="KW-0121">Carboxypeptidase</keyword>
<dbReference type="AlphaFoldDB" id="A0A1F2UFD1"/>
<dbReference type="Pfam" id="PF00905">
    <property type="entry name" value="Transpeptidase"/>
    <property type="match status" value="1"/>
</dbReference>
<keyword evidence="5" id="KW-0378">Hydrolase</keyword>
<gene>
    <name evidence="12" type="ORF">A2074_08760</name>
</gene>
<feature type="domain" description="Glycosyl transferase family 51" evidence="11">
    <location>
        <begin position="1"/>
        <end position="126"/>
    </location>
</feature>
<dbReference type="GO" id="GO:0009002">
    <property type="term" value="F:serine-type D-Ala-D-Ala carboxypeptidase activity"/>
    <property type="evidence" value="ECO:0007669"/>
    <property type="project" value="UniProtKB-EC"/>
</dbReference>
<name>A0A1F2UFD1_9ACTN</name>
<dbReference type="GO" id="GO:0008955">
    <property type="term" value="F:peptidoglycan glycosyltransferase activity"/>
    <property type="evidence" value="ECO:0007669"/>
    <property type="project" value="UniProtKB-EC"/>
</dbReference>
<dbReference type="GO" id="GO:0006508">
    <property type="term" value="P:proteolysis"/>
    <property type="evidence" value="ECO:0007669"/>
    <property type="project" value="UniProtKB-KW"/>
</dbReference>
<comment type="caution">
    <text evidence="12">The sequence shown here is derived from an EMBL/GenBank/DDBJ whole genome shotgun (WGS) entry which is preliminary data.</text>
</comment>
<dbReference type="Gene3D" id="1.10.3810.10">
    <property type="entry name" value="Biosynthetic peptidoglycan transglycosylase-like"/>
    <property type="match status" value="1"/>
</dbReference>
<dbReference type="Pfam" id="PF00912">
    <property type="entry name" value="Transgly"/>
    <property type="match status" value="1"/>
</dbReference>
<keyword evidence="3" id="KW-0328">Glycosyltransferase</keyword>
<feature type="region of interest" description="Disordered" evidence="9">
    <location>
        <begin position="545"/>
        <end position="671"/>
    </location>
</feature>
<comment type="catalytic activity">
    <reaction evidence="7">
        <text>Preferential cleavage: (Ac)2-L-Lys-D-Ala-|-D-Ala. Also transpeptidation of peptidyl-alanyl moieties that are N-acyl substituents of D-alanine.</text>
        <dbReference type="EC" id="3.4.16.4"/>
    </reaction>
</comment>